<evidence type="ECO:0000256" key="14">
    <source>
        <dbReference type="SAM" id="Coils"/>
    </source>
</evidence>
<feature type="compositionally biased region" description="Basic and acidic residues" evidence="15">
    <location>
        <begin position="401"/>
        <end position="420"/>
    </location>
</feature>
<dbReference type="Gene3D" id="1.10.10.60">
    <property type="entry name" value="Homeodomain-like"/>
    <property type="match status" value="1"/>
</dbReference>
<feature type="transmembrane region" description="Helical" evidence="16">
    <location>
        <begin position="430"/>
        <end position="459"/>
    </location>
</feature>
<dbReference type="OrthoDB" id="514822at2759"/>
<evidence type="ECO:0000256" key="15">
    <source>
        <dbReference type="SAM" id="MobiDB-lite"/>
    </source>
</evidence>
<feature type="compositionally biased region" description="Basic and acidic residues" evidence="15">
    <location>
        <begin position="363"/>
        <end position="378"/>
    </location>
</feature>
<dbReference type="AlphaFoldDB" id="A0A6A1UVX7"/>
<evidence type="ECO:0000256" key="9">
    <source>
        <dbReference type="ARBA" id="ARBA00023242"/>
    </source>
</evidence>
<dbReference type="InterPro" id="IPR009057">
    <property type="entry name" value="Homeodomain-like_sf"/>
</dbReference>
<dbReference type="GO" id="GO:0009585">
    <property type="term" value="P:red, far-red light phototransduction"/>
    <property type="evidence" value="ECO:0007669"/>
    <property type="project" value="UniProtKB-KW"/>
</dbReference>
<proteinExistence type="inferred from homology"/>
<evidence type="ECO:0000256" key="12">
    <source>
        <dbReference type="PROSITE-ProRule" id="PRU00108"/>
    </source>
</evidence>
<dbReference type="CDD" id="cd00086">
    <property type="entry name" value="homeodomain"/>
    <property type="match status" value="1"/>
</dbReference>
<dbReference type="SUPFAM" id="SSF57959">
    <property type="entry name" value="Leucine zipper domain"/>
    <property type="match status" value="1"/>
</dbReference>
<keyword evidence="5 12" id="KW-0238">DNA-binding</keyword>
<gene>
    <name evidence="19" type="ORF">CJ030_MR8G020617</name>
</gene>
<feature type="domain" description="BZIP" evidence="18">
    <location>
        <begin position="464"/>
        <end position="522"/>
    </location>
</feature>
<evidence type="ECO:0000313" key="20">
    <source>
        <dbReference type="Proteomes" id="UP000516437"/>
    </source>
</evidence>
<dbReference type="Gene3D" id="1.20.5.490">
    <property type="entry name" value="Single helix bin"/>
    <property type="match status" value="1"/>
</dbReference>
<evidence type="ECO:0000256" key="13">
    <source>
        <dbReference type="RuleBase" id="RU000682"/>
    </source>
</evidence>
<comment type="similarity">
    <text evidence="2">Belongs to the bZIP family.</text>
</comment>
<feature type="region of interest" description="Disordered" evidence="15">
    <location>
        <begin position="30"/>
        <end position="78"/>
    </location>
</feature>
<evidence type="ECO:0000256" key="1">
    <source>
        <dbReference type="ARBA" id="ARBA00004123"/>
    </source>
</evidence>
<dbReference type="PANTHER" id="PTHR15467">
    <property type="entry name" value="ZINC-FINGERS AND HOMEOBOXES RELATED"/>
    <property type="match status" value="1"/>
</dbReference>
<dbReference type="PROSITE" id="PS50217">
    <property type="entry name" value="BZIP"/>
    <property type="match status" value="1"/>
</dbReference>
<dbReference type="GO" id="GO:0000981">
    <property type="term" value="F:DNA-binding transcription factor activity, RNA polymerase II-specific"/>
    <property type="evidence" value="ECO:0007669"/>
    <property type="project" value="TreeGrafter"/>
</dbReference>
<protein>
    <recommendedName>
        <fullName evidence="10">Transcription factor HY5</fullName>
    </recommendedName>
</protein>
<dbReference type="PANTHER" id="PTHR15467:SF9">
    <property type="entry name" value="HOMEOBOX DOMAIN-CONTAINING PROTEIN"/>
    <property type="match status" value="1"/>
</dbReference>
<dbReference type="InterPro" id="IPR001356">
    <property type="entry name" value="HD"/>
</dbReference>
<evidence type="ECO:0000256" key="7">
    <source>
        <dbReference type="ARBA" id="ARBA00023159"/>
    </source>
</evidence>
<feature type="compositionally biased region" description="Acidic residues" evidence="15">
    <location>
        <begin position="138"/>
        <end position="153"/>
    </location>
</feature>
<dbReference type="GO" id="GO:0003677">
    <property type="term" value="F:DNA binding"/>
    <property type="evidence" value="ECO:0007669"/>
    <property type="project" value="UniProtKB-UniRule"/>
</dbReference>
<dbReference type="EMBL" id="RXIC02000026">
    <property type="protein sequence ID" value="KAB1204594.1"/>
    <property type="molecule type" value="Genomic_DNA"/>
</dbReference>
<dbReference type="GO" id="GO:0005634">
    <property type="term" value="C:nucleus"/>
    <property type="evidence" value="ECO:0007669"/>
    <property type="project" value="UniProtKB-SubCell"/>
</dbReference>
<dbReference type="Pfam" id="PF00170">
    <property type="entry name" value="bZIP_1"/>
    <property type="match status" value="1"/>
</dbReference>
<dbReference type="PROSITE" id="PS50071">
    <property type="entry name" value="HOMEOBOX_2"/>
    <property type="match status" value="1"/>
</dbReference>
<keyword evidence="16" id="KW-1133">Transmembrane helix</keyword>
<evidence type="ECO:0000256" key="4">
    <source>
        <dbReference type="ARBA" id="ARBA00023015"/>
    </source>
</evidence>
<keyword evidence="16" id="KW-0812">Transmembrane</keyword>
<feature type="compositionally biased region" description="Low complexity" evidence="15">
    <location>
        <begin position="381"/>
        <end position="399"/>
    </location>
</feature>
<evidence type="ECO:0000259" key="18">
    <source>
        <dbReference type="PROSITE" id="PS50217"/>
    </source>
</evidence>
<keyword evidence="8" id="KW-0804">Transcription</keyword>
<evidence type="ECO:0000256" key="5">
    <source>
        <dbReference type="ARBA" id="ARBA00023125"/>
    </source>
</evidence>
<reference evidence="19 20" key="1">
    <citation type="journal article" date="2019" name="Plant Biotechnol. J.">
        <title>The red bayberry genome and genetic basis of sex determination.</title>
        <authorList>
            <person name="Jia H.M."/>
            <person name="Jia H.J."/>
            <person name="Cai Q.L."/>
            <person name="Wang Y."/>
            <person name="Zhao H.B."/>
            <person name="Yang W.F."/>
            <person name="Wang G.Y."/>
            <person name="Li Y.H."/>
            <person name="Zhan D.L."/>
            <person name="Shen Y.T."/>
            <person name="Niu Q.F."/>
            <person name="Chang L."/>
            <person name="Qiu J."/>
            <person name="Zhao L."/>
            <person name="Xie H.B."/>
            <person name="Fu W.Y."/>
            <person name="Jin J."/>
            <person name="Li X.W."/>
            <person name="Jiao Y."/>
            <person name="Zhou C.C."/>
            <person name="Tu T."/>
            <person name="Chai C.Y."/>
            <person name="Gao J.L."/>
            <person name="Fan L.J."/>
            <person name="van de Weg E."/>
            <person name="Wang J.Y."/>
            <person name="Gao Z.S."/>
        </authorList>
    </citation>
    <scope>NUCLEOTIDE SEQUENCE [LARGE SCALE GENOMIC DNA]</scope>
    <source>
        <tissue evidence="19">Leaves</tissue>
    </source>
</reference>
<feature type="DNA-binding region" description="Homeobox" evidence="12">
    <location>
        <begin position="259"/>
        <end position="318"/>
    </location>
</feature>
<evidence type="ECO:0000256" key="16">
    <source>
        <dbReference type="SAM" id="Phobius"/>
    </source>
</evidence>
<evidence type="ECO:0000256" key="11">
    <source>
        <dbReference type="ARBA" id="ARBA00084091"/>
    </source>
</evidence>
<name>A0A6A1UVX7_9ROSI</name>
<keyword evidence="14" id="KW-0175">Coiled coil</keyword>
<accession>A0A6A1UVX7</accession>
<evidence type="ECO:0000256" key="8">
    <source>
        <dbReference type="ARBA" id="ARBA00023163"/>
    </source>
</evidence>
<dbReference type="Pfam" id="PF00046">
    <property type="entry name" value="Homeodomain"/>
    <property type="match status" value="1"/>
</dbReference>
<keyword evidence="9 12" id="KW-0539">Nucleus</keyword>
<feature type="region of interest" description="Disordered" evidence="15">
    <location>
        <begin position="342"/>
        <end position="420"/>
    </location>
</feature>
<comment type="subcellular location">
    <subcellularLocation>
        <location evidence="1 12 13">Nucleus</location>
    </subcellularLocation>
</comment>
<feature type="domain" description="Homeobox" evidence="17">
    <location>
        <begin position="257"/>
        <end position="317"/>
    </location>
</feature>
<evidence type="ECO:0000313" key="19">
    <source>
        <dbReference type="EMBL" id="KAB1204594.1"/>
    </source>
</evidence>
<evidence type="ECO:0000256" key="2">
    <source>
        <dbReference type="ARBA" id="ARBA00007163"/>
    </source>
</evidence>
<evidence type="ECO:0000256" key="6">
    <source>
        <dbReference type="ARBA" id="ARBA00023155"/>
    </source>
</evidence>
<feature type="compositionally biased region" description="Low complexity" evidence="15">
    <location>
        <begin position="342"/>
        <end position="358"/>
    </location>
</feature>
<feature type="region of interest" description="Disordered" evidence="15">
    <location>
        <begin position="124"/>
        <end position="157"/>
    </location>
</feature>
<evidence type="ECO:0000256" key="10">
    <source>
        <dbReference type="ARBA" id="ARBA00070194"/>
    </source>
</evidence>
<keyword evidence="16" id="KW-0472">Membrane</keyword>
<keyword evidence="7" id="KW-0010">Activator</keyword>
<dbReference type="SUPFAM" id="SSF46689">
    <property type="entry name" value="Homeodomain-like"/>
    <property type="match status" value="1"/>
</dbReference>
<feature type="compositionally biased region" description="Low complexity" evidence="15">
    <location>
        <begin position="54"/>
        <end position="63"/>
    </location>
</feature>
<keyword evidence="20" id="KW-1185">Reference proteome</keyword>
<evidence type="ECO:0000259" key="17">
    <source>
        <dbReference type="PROSITE" id="PS50071"/>
    </source>
</evidence>
<evidence type="ECO:0000256" key="3">
    <source>
        <dbReference type="ARBA" id="ARBA00022843"/>
    </source>
</evidence>
<sequence>MAFASSVHTGMAVQRLPSSLCDHLLLDHPRPNRLLMPRHPPSRPVLALSRRRNTSSSTPASPSSKKKKKILPRNDDDDVDEDAFEALFSQLEEDLKNDDLSLDDGDDEISEEDLARLEQELAEALGDDDIGMSSSPADDSEGDNNAEEDDDEKEERPVKLRNWQLRRLALALKAGRRKTSIKSLAAELCLDRAVVLEFLRDPPPNLLLMSAALPDDPAPTVAVSLPEPKPMETNPIETSADAADPGTKVQVPVHVMQHRWAAQKRLKKVQVETLERVYGRTKRPTNAMISSIVHVTNLPRKRVVKWFEDKRVEDGVSGHRAPYQRSLPGALVDAMQEQATSSIAANSLPSSSERSSSSALQLEVKEGLESDEEIRRVPEIGGESAGTSASGRGTGSVAGPDRVRVSGEGQRKRGRSPADKESKRLRGISLLLFLPLSSYISVLFCGASGILVILCILVVHKCVKRLLRNRVSAQQARERKKAYLTDLETRVKELERKNSELEERLSTLQNENQMLRHILKNTTASRKGGSSGPISPISMQSGLGCPRCGGSQAEGEARALTVMEGDKEDWYSIVNRSSGGDWLIADGGNLTGCVEA</sequence>
<dbReference type="PROSITE" id="PS00036">
    <property type="entry name" value="BZIP_BASIC"/>
    <property type="match status" value="1"/>
</dbReference>
<keyword evidence="6 12" id="KW-0371">Homeobox</keyword>
<keyword evidence="11" id="KW-0607">Phytochrome signaling pathway</keyword>
<keyword evidence="4" id="KW-0805">Transcription regulation</keyword>
<dbReference type="SMART" id="SM00338">
    <property type="entry name" value="BRLZ"/>
    <property type="match status" value="1"/>
</dbReference>
<feature type="coiled-coil region" evidence="14">
    <location>
        <begin position="477"/>
        <end position="518"/>
    </location>
</feature>
<dbReference type="InterPro" id="IPR046347">
    <property type="entry name" value="bZIP_sf"/>
</dbReference>
<keyword evidence="3" id="KW-0832">Ubl conjugation</keyword>
<dbReference type="Proteomes" id="UP000516437">
    <property type="component" value="Chromosome 8"/>
</dbReference>
<organism evidence="19 20">
    <name type="scientific">Morella rubra</name>
    <name type="common">Chinese bayberry</name>
    <dbReference type="NCBI Taxonomy" id="262757"/>
    <lineage>
        <taxon>Eukaryota</taxon>
        <taxon>Viridiplantae</taxon>
        <taxon>Streptophyta</taxon>
        <taxon>Embryophyta</taxon>
        <taxon>Tracheophyta</taxon>
        <taxon>Spermatophyta</taxon>
        <taxon>Magnoliopsida</taxon>
        <taxon>eudicotyledons</taxon>
        <taxon>Gunneridae</taxon>
        <taxon>Pentapetalae</taxon>
        <taxon>rosids</taxon>
        <taxon>fabids</taxon>
        <taxon>Fagales</taxon>
        <taxon>Myricaceae</taxon>
        <taxon>Morella</taxon>
    </lineage>
</organism>
<comment type="caution">
    <text evidence="19">The sequence shown here is derived from an EMBL/GenBank/DDBJ whole genome shotgun (WGS) entry which is preliminary data.</text>
</comment>
<dbReference type="CDD" id="cd14704">
    <property type="entry name" value="bZIP_HY5-like"/>
    <property type="match status" value="1"/>
</dbReference>
<dbReference type="FunFam" id="1.20.5.490:FF:000004">
    <property type="entry name" value="Transcription factor HY5"/>
    <property type="match status" value="1"/>
</dbReference>
<dbReference type="InterPro" id="IPR004827">
    <property type="entry name" value="bZIP"/>
</dbReference>
<dbReference type="SMART" id="SM00389">
    <property type="entry name" value="HOX"/>
    <property type="match status" value="1"/>
</dbReference>